<organism evidence="10 11">
    <name type="scientific">Crassostrea virginica</name>
    <name type="common">Eastern oyster</name>
    <dbReference type="NCBI Taxonomy" id="6565"/>
    <lineage>
        <taxon>Eukaryota</taxon>
        <taxon>Metazoa</taxon>
        <taxon>Spiralia</taxon>
        <taxon>Lophotrochozoa</taxon>
        <taxon>Mollusca</taxon>
        <taxon>Bivalvia</taxon>
        <taxon>Autobranchia</taxon>
        <taxon>Pteriomorphia</taxon>
        <taxon>Ostreida</taxon>
        <taxon>Ostreoidea</taxon>
        <taxon>Ostreidae</taxon>
        <taxon>Crassostrea</taxon>
    </lineage>
</organism>
<evidence type="ECO:0000256" key="3">
    <source>
        <dbReference type="ARBA" id="ARBA00022737"/>
    </source>
</evidence>
<evidence type="ECO:0000256" key="7">
    <source>
        <dbReference type="ARBA" id="ARBA00038226"/>
    </source>
</evidence>
<feature type="domain" description="C3H1-type" evidence="9">
    <location>
        <begin position="53"/>
        <end position="81"/>
    </location>
</feature>
<proteinExistence type="inferred from homology"/>
<evidence type="ECO:0000256" key="1">
    <source>
        <dbReference type="ARBA" id="ARBA00004123"/>
    </source>
</evidence>
<feature type="zinc finger region" description="C3H1-type" evidence="8">
    <location>
        <begin position="19"/>
        <end position="47"/>
    </location>
</feature>
<dbReference type="GeneID" id="111134633"/>
<feature type="zinc finger region" description="C3H1-type" evidence="8">
    <location>
        <begin position="53"/>
        <end position="81"/>
    </location>
</feature>
<feature type="zinc finger region" description="C3H1-type" evidence="8">
    <location>
        <begin position="197"/>
        <end position="225"/>
    </location>
</feature>
<evidence type="ECO:0000256" key="5">
    <source>
        <dbReference type="ARBA" id="ARBA00022833"/>
    </source>
</evidence>
<dbReference type="GO" id="GO:0005737">
    <property type="term" value="C:cytoplasm"/>
    <property type="evidence" value="ECO:0007669"/>
    <property type="project" value="TreeGrafter"/>
</dbReference>
<dbReference type="AlphaFoldDB" id="A0A8B8EIU2"/>
<dbReference type="Gene3D" id="3.30.1370.210">
    <property type="match status" value="3"/>
</dbReference>
<dbReference type="InterPro" id="IPR054429">
    <property type="entry name" value="Znf-CCCH_Muscleblind-like"/>
</dbReference>
<feature type="domain" description="C3H1-type" evidence="9">
    <location>
        <begin position="197"/>
        <end position="225"/>
    </location>
</feature>
<keyword evidence="2 8" id="KW-0479">Metal-binding</keyword>
<name>A0A8B8EIU2_CRAVI</name>
<accession>A0A8B8EIU2</accession>
<dbReference type="PANTHER" id="PTHR12675:SF12">
    <property type="entry name" value="PROTEIN MUSCLEBLIND"/>
    <property type="match status" value="1"/>
</dbReference>
<keyword evidence="3" id="KW-0677">Repeat</keyword>
<keyword evidence="10" id="KW-1185">Reference proteome</keyword>
<feature type="zinc finger region" description="C3H1-type" evidence="8">
    <location>
        <begin position="233"/>
        <end position="259"/>
    </location>
</feature>
<feature type="domain" description="C3H1-type" evidence="9">
    <location>
        <begin position="460"/>
        <end position="486"/>
    </location>
</feature>
<keyword evidence="4 8" id="KW-0863">Zinc-finger</keyword>
<gene>
    <name evidence="11" type="primary">LOC111134633</name>
</gene>
<dbReference type="GO" id="GO:0003723">
    <property type="term" value="F:RNA binding"/>
    <property type="evidence" value="ECO:0007669"/>
    <property type="project" value="TreeGrafter"/>
</dbReference>
<dbReference type="PROSITE" id="PS50103">
    <property type="entry name" value="ZF_C3H1"/>
    <property type="match status" value="5"/>
</dbReference>
<dbReference type="GO" id="GO:0008270">
    <property type="term" value="F:zinc ion binding"/>
    <property type="evidence" value="ECO:0007669"/>
    <property type="project" value="UniProtKB-KW"/>
</dbReference>
<evidence type="ECO:0000256" key="4">
    <source>
        <dbReference type="ARBA" id="ARBA00022771"/>
    </source>
</evidence>
<protein>
    <submittedName>
        <fullName evidence="11">Muscleblind-like protein 1 isoform X4</fullName>
    </submittedName>
</protein>
<keyword evidence="6" id="KW-0539">Nucleus</keyword>
<reference evidence="11" key="1">
    <citation type="submission" date="2025-08" db="UniProtKB">
        <authorList>
            <consortium name="RefSeq"/>
        </authorList>
    </citation>
    <scope>IDENTIFICATION</scope>
    <source>
        <tissue evidence="11">Whole sample</tissue>
    </source>
</reference>
<sequence length="492" mass="53965">MAMVNNLLAIGSNVKDSRWLTLEVCREYQRNKCTRTDTECKFAHPPPHVEVQNGRVTACFDSIKGKCQRKDPPCKYLHPPQHLREQLLQNGRNNLILKNLQMQAAAAQSLLPSAGIVPGMLPTIIPDRAYGWSGGVMTNGHPYLASSVPTTLSYNPYNLGMQAVSVTPPTVSESPSQPISGVLQAATSIAPNKITRPDRLEVCREFQRGSCTRQPSECRYAHPPDNVTVETCENQVTVCMDFIKGKCTRDSCKYFHPPPHLQAQIKAAQQRANSSAAQALPQVVEVITSKKRPREIADDLVLQSPVSQVIPYKRVAVADGKTGLPMYQPGVNPLMFQQHMAMPFQQGGFFPGAVAFKSAPQTTVYPSGSPSPALSLQQQYVPVSMPLVLPPAAVPDAVVTAPTATATSLIPTNVHNVNYFDSNQQLLDTLPVCLDFKMGRCSRPLCDKVHILQDYVEVTDGRVAVCRDAVRGKCSRPMCKYYHIPVTLPPSK</sequence>
<evidence type="ECO:0000313" key="11">
    <source>
        <dbReference type="RefSeq" id="XP_022339556.1"/>
    </source>
</evidence>
<dbReference type="GO" id="GO:0005654">
    <property type="term" value="C:nucleoplasm"/>
    <property type="evidence" value="ECO:0007669"/>
    <property type="project" value="TreeGrafter"/>
</dbReference>
<evidence type="ECO:0000259" key="9">
    <source>
        <dbReference type="PROSITE" id="PS50103"/>
    </source>
</evidence>
<dbReference type="InterPro" id="IPR000571">
    <property type="entry name" value="Znf_CCCH"/>
</dbReference>
<dbReference type="GO" id="GO:0043484">
    <property type="term" value="P:regulation of RNA splicing"/>
    <property type="evidence" value="ECO:0007669"/>
    <property type="project" value="TreeGrafter"/>
</dbReference>
<dbReference type="SMART" id="SM00356">
    <property type="entry name" value="ZnF_C3H1"/>
    <property type="match status" value="6"/>
</dbReference>
<keyword evidence="5 8" id="KW-0862">Zinc</keyword>
<evidence type="ECO:0000256" key="2">
    <source>
        <dbReference type="ARBA" id="ARBA00022723"/>
    </source>
</evidence>
<feature type="zinc finger region" description="C3H1-type" evidence="8">
    <location>
        <begin position="460"/>
        <end position="486"/>
    </location>
</feature>
<dbReference type="FunFam" id="3.30.1370.210:FF:000005">
    <property type="entry name" value="Muscleblind, isoform M"/>
    <property type="match status" value="1"/>
</dbReference>
<comment type="similarity">
    <text evidence="7">Belongs to the muscleblind family.</text>
</comment>
<dbReference type="PANTHER" id="PTHR12675">
    <property type="entry name" value="MUSCLEBLIND-LIKE PROTEIN"/>
    <property type="match status" value="1"/>
</dbReference>
<feature type="domain" description="C3H1-type" evidence="9">
    <location>
        <begin position="233"/>
        <end position="259"/>
    </location>
</feature>
<evidence type="ECO:0000256" key="6">
    <source>
        <dbReference type="ARBA" id="ARBA00023242"/>
    </source>
</evidence>
<dbReference type="OrthoDB" id="6285980at2759"/>
<dbReference type="Pfam" id="PF22628">
    <property type="entry name" value="zf-CCCH_10"/>
    <property type="match status" value="4"/>
</dbReference>
<dbReference type="RefSeq" id="XP_022339556.1">
    <property type="nucleotide sequence ID" value="XM_022483848.1"/>
</dbReference>
<comment type="subcellular location">
    <subcellularLocation>
        <location evidence="1">Nucleus</location>
    </subcellularLocation>
</comment>
<feature type="domain" description="C3H1-type" evidence="9">
    <location>
        <begin position="19"/>
        <end position="47"/>
    </location>
</feature>
<evidence type="ECO:0000256" key="8">
    <source>
        <dbReference type="PROSITE-ProRule" id="PRU00723"/>
    </source>
</evidence>
<evidence type="ECO:0000313" key="10">
    <source>
        <dbReference type="Proteomes" id="UP000694844"/>
    </source>
</evidence>
<dbReference type="Proteomes" id="UP000694844">
    <property type="component" value="Chromosome 5"/>
</dbReference>